<feature type="transmembrane region" description="Helical" evidence="7">
    <location>
        <begin position="144"/>
        <end position="172"/>
    </location>
</feature>
<name>F2BUZ6_9FIRM</name>
<keyword evidence="6 7" id="KW-0472">Membrane</keyword>
<feature type="transmembrane region" description="Helical" evidence="7">
    <location>
        <begin position="120"/>
        <end position="138"/>
    </location>
</feature>
<dbReference type="GO" id="GO:0016491">
    <property type="term" value="F:oxidoreductase activity"/>
    <property type="evidence" value="ECO:0007669"/>
    <property type="project" value="UniProtKB-KW"/>
</dbReference>
<dbReference type="AlphaFoldDB" id="F2BUZ6"/>
<dbReference type="EC" id="1.10.3.-" evidence="8"/>
<keyword evidence="5 7" id="KW-1133">Transmembrane helix</keyword>
<organism evidence="8 9">
    <name type="scientific">Dialister micraerophilus DSM 19965</name>
    <dbReference type="NCBI Taxonomy" id="888062"/>
    <lineage>
        <taxon>Bacteria</taxon>
        <taxon>Bacillati</taxon>
        <taxon>Bacillota</taxon>
        <taxon>Negativicutes</taxon>
        <taxon>Veillonellales</taxon>
        <taxon>Veillonellaceae</taxon>
        <taxon>Dialister</taxon>
    </lineage>
</organism>
<dbReference type="Proteomes" id="UP000003503">
    <property type="component" value="Unassembled WGS sequence"/>
</dbReference>
<proteinExistence type="inferred from homology"/>
<gene>
    <name evidence="8" type="primary">cydB</name>
    <name evidence="8" type="ORF">HMPREF9083_0013</name>
</gene>
<dbReference type="Pfam" id="PF02322">
    <property type="entry name" value="Cyt_bd_oxida_II"/>
    <property type="match status" value="1"/>
</dbReference>
<feature type="transmembrane region" description="Helical" evidence="7">
    <location>
        <begin position="6"/>
        <end position="28"/>
    </location>
</feature>
<keyword evidence="4 7" id="KW-0812">Transmembrane</keyword>
<accession>F2BUZ6</accession>
<protein>
    <submittedName>
        <fullName evidence="8">Cytochrome D ubiquinol oxidase subunit II</fullName>
        <ecNumber evidence="8">1.10.3.-</ecNumber>
    </submittedName>
</protein>
<evidence type="ECO:0000256" key="1">
    <source>
        <dbReference type="ARBA" id="ARBA00004651"/>
    </source>
</evidence>
<evidence type="ECO:0000256" key="2">
    <source>
        <dbReference type="ARBA" id="ARBA00007543"/>
    </source>
</evidence>
<feature type="transmembrane region" description="Helical" evidence="7">
    <location>
        <begin position="184"/>
        <end position="204"/>
    </location>
</feature>
<feature type="transmembrane region" description="Helical" evidence="7">
    <location>
        <begin position="216"/>
        <end position="236"/>
    </location>
</feature>
<keyword evidence="3" id="KW-1003">Cell membrane</keyword>
<evidence type="ECO:0000256" key="7">
    <source>
        <dbReference type="SAM" id="Phobius"/>
    </source>
</evidence>
<comment type="subcellular location">
    <subcellularLocation>
        <location evidence="1">Cell membrane</location>
        <topology evidence="1">Multi-pass membrane protein</topology>
    </subcellularLocation>
</comment>
<evidence type="ECO:0000313" key="9">
    <source>
        <dbReference type="Proteomes" id="UP000003503"/>
    </source>
</evidence>
<reference evidence="8 9" key="1">
    <citation type="submission" date="2011-02" db="EMBL/GenBank/DDBJ databases">
        <authorList>
            <person name="Muzny D."/>
            <person name="Qin X."/>
            <person name="Deng J."/>
            <person name="Jiang H."/>
            <person name="Liu Y."/>
            <person name="Qu J."/>
            <person name="Song X.-Z."/>
            <person name="Zhang L."/>
            <person name="Thornton R."/>
            <person name="Coyle M."/>
            <person name="Francisco L."/>
            <person name="Jackson L."/>
            <person name="Javaid M."/>
            <person name="Korchina V."/>
            <person name="Kovar C."/>
            <person name="Mata R."/>
            <person name="Mathew T."/>
            <person name="Ngo R."/>
            <person name="Nguyen L."/>
            <person name="Nguyen N."/>
            <person name="Okwuonu G."/>
            <person name="Ongeri F."/>
            <person name="Pham C."/>
            <person name="Simmons D."/>
            <person name="Wilczek-Boney K."/>
            <person name="Hale W."/>
            <person name="Jakkamsetti A."/>
            <person name="Pham P."/>
            <person name="Ruth R."/>
            <person name="San Lucas F."/>
            <person name="Warren J."/>
            <person name="Zhang J."/>
            <person name="Zhao Z."/>
            <person name="Zhou C."/>
            <person name="Zhu D."/>
            <person name="Lee S."/>
            <person name="Bess C."/>
            <person name="Blankenburg K."/>
            <person name="Forbes L."/>
            <person name="Fu Q."/>
            <person name="Gubbala S."/>
            <person name="Hirani K."/>
            <person name="Jayaseelan J.C."/>
            <person name="Lara F."/>
            <person name="Munidasa M."/>
            <person name="Palculict T."/>
            <person name="Patil S."/>
            <person name="Pu L.-L."/>
            <person name="Saada N."/>
            <person name="Tang L."/>
            <person name="Weissenberger G."/>
            <person name="Zhu Y."/>
            <person name="Hemphill L."/>
            <person name="Shang Y."/>
            <person name="Youmans B."/>
            <person name="Ayvaz T."/>
            <person name="Ross M."/>
            <person name="Santibanez J."/>
            <person name="Aqrawi P."/>
            <person name="Gross S."/>
            <person name="Joshi V."/>
            <person name="Fowler G."/>
            <person name="Nazareth L."/>
            <person name="Reid J."/>
            <person name="Worley K."/>
            <person name="Petrosino J."/>
            <person name="Highlander S."/>
            <person name="Gibbs R."/>
        </authorList>
    </citation>
    <scope>NUCLEOTIDE SEQUENCE [LARGE SCALE GENOMIC DNA]</scope>
    <source>
        <strain evidence="8 9">DSM 19965</strain>
    </source>
</reference>
<feature type="transmembrane region" description="Helical" evidence="7">
    <location>
        <begin position="90"/>
        <end position="108"/>
    </location>
</feature>
<comment type="similarity">
    <text evidence="2">Belongs to the cytochrome ubiquinol oxidase subunit 2 family.</text>
</comment>
<sequence>MILWRYFMYISNNILLLPVCFFGLYFILEAMDWGLCIASSFICKSDDERKVILKLLRPGIDGNELWFLLGITALIFFVDSVYNLNESTKILTGIIILGCIIRFIFSLGIDIFKNKTSCRLMTLFSIISLFFIGCYSFMPLYEESYLLSLVGVLSSFWMIFSCFQIGCIYGAVKTVNPLSERFRAGYLVSSLVSVFAYLIFSFFLKSYFDDNAINSGYYWIGLVSTLIFYVLSFYFVRSRNVKVGLVFAYFYLICSLSTYFITYVSKFSCWKILNVILIKKELVNLHILEILLITVIWTFVSFIYKLVRKKLIYKWNDYI</sequence>
<keyword evidence="8" id="KW-0560">Oxidoreductase</keyword>
<comment type="caution">
    <text evidence="8">The sequence shown here is derived from an EMBL/GenBank/DDBJ whole genome shotgun (WGS) entry which is preliminary data.</text>
</comment>
<keyword evidence="9" id="KW-1185">Reference proteome</keyword>
<feature type="transmembrane region" description="Helical" evidence="7">
    <location>
        <begin position="285"/>
        <end position="304"/>
    </location>
</feature>
<evidence type="ECO:0000256" key="5">
    <source>
        <dbReference type="ARBA" id="ARBA00022989"/>
    </source>
</evidence>
<evidence type="ECO:0000256" key="4">
    <source>
        <dbReference type="ARBA" id="ARBA00022692"/>
    </source>
</evidence>
<dbReference type="InterPro" id="IPR003317">
    <property type="entry name" value="Cyt-d_oxidase_su2"/>
</dbReference>
<dbReference type="HOGENOM" id="CLU_884902_0_0_9"/>
<evidence type="ECO:0000256" key="3">
    <source>
        <dbReference type="ARBA" id="ARBA00022475"/>
    </source>
</evidence>
<dbReference type="GO" id="GO:0005886">
    <property type="term" value="C:plasma membrane"/>
    <property type="evidence" value="ECO:0007669"/>
    <property type="project" value="UniProtKB-SubCell"/>
</dbReference>
<evidence type="ECO:0000313" key="8">
    <source>
        <dbReference type="EMBL" id="EGF16830.1"/>
    </source>
</evidence>
<dbReference type="EMBL" id="AFBB01000001">
    <property type="protein sequence ID" value="EGF16830.1"/>
    <property type="molecule type" value="Genomic_DNA"/>
</dbReference>
<dbReference type="STRING" id="888062.HMPREF9083_0013"/>
<evidence type="ECO:0000256" key="6">
    <source>
        <dbReference type="ARBA" id="ARBA00023136"/>
    </source>
</evidence>
<feature type="transmembrane region" description="Helical" evidence="7">
    <location>
        <begin position="243"/>
        <end position="265"/>
    </location>
</feature>